<keyword evidence="3" id="KW-1185">Reference proteome</keyword>
<evidence type="ECO:0000313" key="3">
    <source>
        <dbReference type="Proteomes" id="UP000298246"/>
    </source>
</evidence>
<dbReference type="Pfam" id="PF00395">
    <property type="entry name" value="SLH"/>
    <property type="match status" value="3"/>
</dbReference>
<dbReference type="PROSITE" id="PS51272">
    <property type="entry name" value="SLH"/>
    <property type="match status" value="3"/>
</dbReference>
<dbReference type="Proteomes" id="UP000298246">
    <property type="component" value="Unassembled WGS sequence"/>
</dbReference>
<name>A0A4Y8Q8E4_9BACL</name>
<feature type="domain" description="SLH" evidence="1">
    <location>
        <begin position="1335"/>
        <end position="1395"/>
    </location>
</feature>
<dbReference type="EMBL" id="MYFO01000004">
    <property type="protein sequence ID" value="TFE90648.1"/>
    <property type="molecule type" value="Genomic_DNA"/>
</dbReference>
<feature type="domain" description="SLH" evidence="1">
    <location>
        <begin position="1212"/>
        <end position="1275"/>
    </location>
</feature>
<evidence type="ECO:0000313" key="2">
    <source>
        <dbReference type="EMBL" id="TFE90648.1"/>
    </source>
</evidence>
<gene>
    <name evidence="2" type="ORF">B5M42_05100</name>
</gene>
<dbReference type="InterPro" id="IPR025883">
    <property type="entry name" value="Cadherin-like_domain"/>
</dbReference>
<dbReference type="Gene3D" id="2.160.20.110">
    <property type="match status" value="2"/>
</dbReference>
<accession>A0A4Y8Q8E4</accession>
<reference evidence="2 3" key="1">
    <citation type="submission" date="2017-03" db="EMBL/GenBank/DDBJ databases">
        <title>Isolation of Levoglucosan Utilizing Bacteria.</title>
        <authorList>
            <person name="Arya A.S."/>
        </authorList>
    </citation>
    <scope>NUCLEOTIDE SEQUENCE [LARGE SCALE GENOMIC DNA]</scope>
    <source>
        <strain evidence="2 3">MEC069</strain>
    </source>
</reference>
<feature type="domain" description="SLH" evidence="1">
    <location>
        <begin position="1277"/>
        <end position="1334"/>
    </location>
</feature>
<organism evidence="2 3">
    <name type="scientific">Paenibacillus athensensis</name>
    <dbReference type="NCBI Taxonomy" id="1967502"/>
    <lineage>
        <taxon>Bacteria</taxon>
        <taxon>Bacillati</taxon>
        <taxon>Bacillota</taxon>
        <taxon>Bacilli</taxon>
        <taxon>Bacillales</taxon>
        <taxon>Paenibacillaceae</taxon>
        <taxon>Paenibacillus</taxon>
    </lineage>
</organism>
<dbReference type="OrthoDB" id="1932903at2"/>
<dbReference type="InterPro" id="IPR001119">
    <property type="entry name" value="SLH_dom"/>
</dbReference>
<sequence>MTSRIMGEMKGMGFNKSRTFCWLSAALLTVQLVVPGLPAAADEVWTEVDTPAELSAMRNDLAGHYRLTHDIDLAGYDDGDGDGWRPVGNSVSPFTGKLDGNGFVIRHMTIDRINDNYVGLFGTISGAELANVHLSGAVVKGNSIVGGIAGMVEQSSLTLSSFEGRVTGSGMTGGLVGYNSLSRIADSYAQGSVIVGASPTHSFGGLIGYSAGNTALLGGVERSYATAAVGAGTDTGGLIGRKDGFAPVTSSYWDISASGQAGSAAGTGHFLQEMKQKATYAGWDFTGSETVDPVWGLIELATYPLHYNEYRKVALSALTVKDADDAVQPLDRAFSSDYGVYSARVVSRTDHVVVTGVPLSPSSDVAVDGGAATNTLALLPGANDFDIQVSDPDDPARLKAVYKLTIYRDAGTAMYPHRLTTAVQLAHIGDAAWGYSLDQTYELDADLDLSGYTSGAGWSPIGSEAEPFTGVFNGNDHTIAHLKIDRPSQDGAGLFGYTSGAAVSGLALPDADVRGRQYAGSLIGRAEQTAVSAVSALGSVAADSDAGGLIGAADALTTVSESLAAAQVAAAGGGAGGLIGSGAAPGAVTHAFWDAERSGQSTSAGGGSPQSTADMMREATYTGYGGSVWAFGSGHRWGLTEGAAYPMPWASFVGASPAGLTVTAPGTTATLTPTVFDPAQGVYTAALAAPVAQAEVTVTPTAGQAVAINGTPGATALIGLHLGDNAVGVEVTGANGAATAYRLNVAVPAPVPAGVQAPPNGKYGIGAELSWVVAYDFAVEVDAAHPPSWTIQLDGGATVEAVYQGKFAGEANKLLFGYTVREGDTALSGAQPAASLVAAASTAVTALGDPVPLTLPAPLPDTSGVVVDGVAPLLALTPSTTAPTAGPVAIDVAADGTGTGIDRLKWAKGVRDAAYFAAGGSDVTGMSVTANDNGSYTVYAADEAGNETVETISIANIATDKPTIALDFTPKGKTRWGVDVTVAAVASGAGNSLQTLRWAAGSLTEADFASPVVGADVPPSGMFHVTANGSYTVYAADTAGNEQTAVIDIANIGETAGGSAGAGGAPSVPAAGAGAAKSFTVLPGIDYALELDGLTVRIPAGALAQTATVTLADMTAAAEKLLPDDRVRVSGVYEVTKDVPGLFAIPVQLELALSDSAAGAGGRPVLAYYNEQSKAWIEMGGTTTGSVLTGKTDHFTKFAVFLTAAEAEPVPTPDVSFSDIRGHWAEAAIRDGAGRGWIDGYPDGAFRPDEPVTRAEFALMLERALSADGDAAEAADFRDGPLIPGWARAAVARAVRSGWIDGYPDGTFRPAAFISRTEAAVLIARAGGAETPAAAAPFADDAAIADWAKPYIEAAREAKLVEGQAGGRFEPDALTTRAEAVVWLLRVSAYVNGAE</sequence>
<evidence type="ECO:0000259" key="1">
    <source>
        <dbReference type="PROSITE" id="PS51272"/>
    </source>
</evidence>
<dbReference type="InterPro" id="IPR051465">
    <property type="entry name" value="Cell_Envelope_Struct_Comp"/>
</dbReference>
<dbReference type="PANTHER" id="PTHR43308:SF5">
    <property type="entry name" value="S-LAYER PROTEIN _ PEPTIDOGLYCAN ENDO-BETA-N-ACETYLGLUCOSAMINIDASE"/>
    <property type="match status" value="1"/>
</dbReference>
<proteinExistence type="predicted"/>
<dbReference type="Pfam" id="PF12733">
    <property type="entry name" value="Cadherin-like"/>
    <property type="match status" value="2"/>
</dbReference>
<comment type="caution">
    <text evidence="2">The sequence shown here is derived from an EMBL/GenBank/DDBJ whole genome shotgun (WGS) entry which is preliminary data.</text>
</comment>
<dbReference type="PANTHER" id="PTHR43308">
    <property type="entry name" value="OUTER MEMBRANE PROTEIN ALPHA-RELATED"/>
    <property type="match status" value="1"/>
</dbReference>
<protein>
    <recommendedName>
        <fullName evidence="1">SLH domain-containing protein</fullName>
    </recommendedName>
</protein>